<dbReference type="PROSITE" id="PS51257">
    <property type="entry name" value="PROKAR_LIPOPROTEIN"/>
    <property type="match status" value="1"/>
</dbReference>
<evidence type="ECO:0000313" key="1">
    <source>
        <dbReference type="EMBL" id="MBO8016148.1"/>
    </source>
</evidence>
<dbReference type="RefSeq" id="WP_000474070.1">
    <property type="nucleotide sequence ID" value="NZ_CP043891.1"/>
</dbReference>
<reference evidence="1" key="1">
    <citation type="submission" date="2021-03" db="EMBL/GenBank/DDBJ databases">
        <title>Comparative genomic analysis of European sttrains of Leptospira interrogans serovars Copenhageni and Icterohaemorrhagiae.</title>
        <authorList>
            <person name="Arent Z."/>
            <person name="Gurgul A."/>
            <person name="Jasielczuk I."/>
            <person name="Pardyak L."/>
        </authorList>
    </citation>
    <scope>NUCLEOTIDE SEQUENCE</scope>
    <source>
        <strain evidence="1">X240</strain>
    </source>
</reference>
<gene>
    <name evidence="1" type="ORF">J6377_10190</name>
</gene>
<dbReference type="GeneID" id="61142767"/>
<evidence type="ECO:0000313" key="2">
    <source>
        <dbReference type="Proteomes" id="UP000670463"/>
    </source>
</evidence>
<accession>A0AAW4JVU1</accession>
<proteinExistence type="predicted"/>
<sequence length="269" mass="30880">MFKKSVKLIIMVILSLFVFSCAVHYNLAEPEIAPPRKEMKKHAKIGFVGFLSYRSAYDGDNGRYPIVLDSSARLRFHEDVGMSTSDMKSNGFRKDISKTKIENLVNWYMADLVQDDTKESAKKELENIIQFPTGESQEMKLKDFGLDYYVVGKLEPGFEFSKNLGWAFISGFNYMVTTLTLGIIPSWFEIENNLRIAIYNKNLDKISELNIDASYSTYHAVWATPYPKECAVYGRMHCWLKRGLNATPTFAYKNIKPVVENEILEVINK</sequence>
<organism evidence="1 2">
    <name type="scientific">Leptospira interrogans serovar Icterohaemorrhagiae</name>
    <dbReference type="NCBI Taxonomy" id="90062"/>
    <lineage>
        <taxon>Bacteria</taxon>
        <taxon>Pseudomonadati</taxon>
        <taxon>Spirochaetota</taxon>
        <taxon>Spirochaetia</taxon>
        <taxon>Leptospirales</taxon>
        <taxon>Leptospiraceae</taxon>
        <taxon>Leptospira</taxon>
    </lineage>
</organism>
<dbReference type="EMBL" id="JAGGCK010000014">
    <property type="protein sequence ID" value="MBO8016148.1"/>
    <property type="molecule type" value="Genomic_DNA"/>
</dbReference>
<dbReference type="AlphaFoldDB" id="A0AAW4JVU1"/>
<dbReference type="NCBIfam" id="NF047480">
    <property type="entry name" value="Lepto_Lp29"/>
    <property type="match status" value="1"/>
</dbReference>
<protein>
    <recommendedName>
        <fullName evidence="3">Lipoprotein</fullName>
    </recommendedName>
</protein>
<evidence type="ECO:0008006" key="3">
    <source>
        <dbReference type="Google" id="ProtNLM"/>
    </source>
</evidence>
<comment type="caution">
    <text evidence="1">The sequence shown here is derived from an EMBL/GenBank/DDBJ whole genome shotgun (WGS) entry which is preliminary data.</text>
</comment>
<dbReference type="Proteomes" id="UP000670463">
    <property type="component" value="Unassembled WGS sequence"/>
</dbReference>
<name>A0AAW4JVU1_LEPIR</name>